<reference evidence="2 3" key="1">
    <citation type="submission" date="2019-11" db="EMBL/GenBank/DDBJ databases">
        <title>Whole genome sequence of Oryza granulata.</title>
        <authorList>
            <person name="Li W."/>
        </authorList>
    </citation>
    <scope>NUCLEOTIDE SEQUENCE [LARGE SCALE GENOMIC DNA]</scope>
    <source>
        <strain evidence="3">cv. Menghai</strain>
        <tissue evidence="2">Leaf</tissue>
    </source>
</reference>
<organism evidence="2 3">
    <name type="scientific">Oryza meyeriana var. granulata</name>
    <dbReference type="NCBI Taxonomy" id="110450"/>
    <lineage>
        <taxon>Eukaryota</taxon>
        <taxon>Viridiplantae</taxon>
        <taxon>Streptophyta</taxon>
        <taxon>Embryophyta</taxon>
        <taxon>Tracheophyta</taxon>
        <taxon>Spermatophyta</taxon>
        <taxon>Magnoliopsida</taxon>
        <taxon>Liliopsida</taxon>
        <taxon>Poales</taxon>
        <taxon>Poaceae</taxon>
        <taxon>BOP clade</taxon>
        <taxon>Oryzoideae</taxon>
        <taxon>Oryzeae</taxon>
        <taxon>Oryzinae</taxon>
        <taxon>Oryza</taxon>
        <taxon>Oryza meyeriana</taxon>
    </lineage>
</organism>
<comment type="caution">
    <text evidence="2">The sequence shown here is derived from an EMBL/GenBank/DDBJ whole genome shotgun (WGS) entry which is preliminary data.</text>
</comment>
<sequence>MEFRIVSGAGPRQGVRSVCGEERRCVVSGTGQQRCDEVDEGGLRPVTTDSRSSAPPIEAQDERGKNGV</sequence>
<keyword evidence="3" id="KW-1185">Reference proteome</keyword>
<gene>
    <name evidence="2" type="ORF">E2562_004857</name>
</gene>
<protein>
    <submittedName>
        <fullName evidence="2">Uncharacterized protein</fullName>
    </submittedName>
</protein>
<dbReference type="Proteomes" id="UP000479710">
    <property type="component" value="Unassembled WGS sequence"/>
</dbReference>
<evidence type="ECO:0000313" key="3">
    <source>
        <dbReference type="Proteomes" id="UP000479710"/>
    </source>
</evidence>
<evidence type="ECO:0000313" key="2">
    <source>
        <dbReference type="EMBL" id="KAF0910906.1"/>
    </source>
</evidence>
<name>A0A6G1DEN5_9ORYZ</name>
<evidence type="ECO:0000256" key="1">
    <source>
        <dbReference type="SAM" id="MobiDB-lite"/>
    </source>
</evidence>
<dbReference type="EMBL" id="SPHZ02000006">
    <property type="protein sequence ID" value="KAF0910906.1"/>
    <property type="molecule type" value="Genomic_DNA"/>
</dbReference>
<feature type="region of interest" description="Disordered" evidence="1">
    <location>
        <begin position="30"/>
        <end position="68"/>
    </location>
</feature>
<accession>A0A6G1DEN5</accession>
<proteinExistence type="predicted"/>
<dbReference type="AlphaFoldDB" id="A0A6G1DEN5"/>